<protein>
    <submittedName>
        <fullName evidence="1">Uncharacterized protein</fullName>
    </submittedName>
</protein>
<comment type="caution">
    <text evidence="1">The sequence shown here is derived from an EMBL/GenBank/DDBJ whole genome shotgun (WGS) entry which is preliminary data.</text>
</comment>
<dbReference type="EMBL" id="LSSL01000093">
    <property type="protein sequence ID" value="OLY85499.1"/>
    <property type="molecule type" value="Genomic_DNA"/>
</dbReference>
<proteinExistence type="predicted"/>
<sequence>MVVEGDPEEASNRQTIALEEQAEVIDINVEIIHMFSGPYDALSIPKSLTSGNKDRCRSKKRKITAFYKQALEFDNIEYQRHFL</sequence>
<reference evidence="1 2" key="1">
    <citation type="journal article" date="2016" name="Mol. Biol. Evol.">
        <title>Genome-Wide Survey of Gut Fungi (Harpellales) Reveals the First Horizontally Transferred Ubiquitin Gene from a Mosquito Host.</title>
        <authorList>
            <person name="Wang Y."/>
            <person name="White M.M."/>
            <person name="Kvist S."/>
            <person name="Moncalvo J.M."/>
        </authorList>
    </citation>
    <scope>NUCLEOTIDE SEQUENCE [LARGE SCALE GENOMIC DNA]</scope>
    <source>
        <strain evidence="1 2">ALG-7-W6</strain>
    </source>
</reference>
<accession>A0A1R0H8K9</accession>
<gene>
    <name evidence="1" type="ORF">AYI68_g309</name>
</gene>
<keyword evidence="2" id="KW-1185">Reference proteome</keyword>
<evidence type="ECO:0000313" key="1">
    <source>
        <dbReference type="EMBL" id="OLY85499.1"/>
    </source>
</evidence>
<dbReference type="AlphaFoldDB" id="A0A1R0H8K9"/>
<evidence type="ECO:0000313" key="2">
    <source>
        <dbReference type="Proteomes" id="UP000187455"/>
    </source>
</evidence>
<organism evidence="1 2">
    <name type="scientific">Smittium mucronatum</name>
    <dbReference type="NCBI Taxonomy" id="133383"/>
    <lineage>
        <taxon>Eukaryota</taxon>
        <taxon>Fungi</taxon>
        <taxon>Fungi incertae sedis</taxon>
        <taxon>Zoopagomycota</taxon>
        <taxon>Kickxellomycotina</taxon>
        <taxon>Harpellomycetes</taxon>
        <taxon>Harpellales</taxon>
        <taxon>Legeriomycetaceae</taxon>
        <taxon>Smittium</taxon>
    </lineage>
</organism>
<dbReference type="Proteomes" id="UP000187455">
    <property type="component" value="Unassembled WGS sequence"/>
</dbReference>
<name>A0A1R0H8K9_9FUNG</name>